<evidence type="ECO:0000313" key="7">
    <source>
        <dbReference type="EMBL" id="KIL37860.1"/>
    </source>
</evidence>
<keyword evidence="3" id="KW-0479">Metal-binding</keyword>
<evidence type="ECO:0000256" key="3">
    <source>
        <dbReference type="ARBA" id="ARBA00022723"/>
    </source>
</evidence>
<keyword evidence="5" id="KW-0560">Oxidoreductase</keyword>
<dbReference type="SUPFAM" id="SSF53213">
    <property type="entry name" value="LigB-like"/>
    <property type="match status" value="1"/>
</dbReference>
<evidence type="ECO:0000256" key="4">
    <source>
        <dbReference type="ARBA" id="ARBA00022833"/>
    </source>
</evidence>
<proteinExistence type="inferred from homology"/>
<dbReference type="PIRSF" id="PIRSF006157">
    <property type="entry name" value="Doxgns_DODA"/>
    <property type="match status" value="1"/>
</dbReference>
<reference evidence="7 8" key="1">
    <citation type="submission" date="2014-12" db="EMBL/GenBank/DDBJ databases">
        <title>Draft genome sequence of Paenibacillus kamchatkensis strain B-2647.</title>
        <authorList>
            <person name="Karlyshev A.V."/>
            <person name="Kudryashova E.B."/>
        </authorList>
    </citation>
    <scope>NUCLEOTIDE SEQUENCE [LARGE SCALE GENOMIC DNA]</scope>
    <source>
        <strain evidence="7 8">VKM B-2647</strain>
    </source>
</reference>
<sequence length="256" mass="28754">MLPSLFLAHGSPMIAIEDNEYTDFLQNLGKSLQPKAIVVFTAHWEERMLTVSSTDEEYETIYDFGGFPPELYQVRYPARGSTALAAELKRTFEAHGITAALNHSRGLDHGVWTLLVHLFPKADVPVIQISVNPFLPVKEQYAIGQAVRTLGREDMLVIGSGVTVHNLRQIHWGQQEPEPWAVQFDDWLIEQIRKGDLDALAEYETKAPNARLAVPRPEHFVPLFIAMGSGASPLSEAKILYRGYDLGTLSYLCFQF</sequence>
<evidence type="ECO:0000256" key="2">
    <source>
        <dbReference type="ARBA" id="ARBA00007581"/>
    </source>
</evidence>
<dbReference type="Gene3D" id="3.40.830.10">
    <property type="entry name" value="LigB-like"/>
    <property type="match status" value="1"/>
</dbReference>
<feature type="domain" description="Extradiol ring-cleavage dioxygenase class III enzyme subunit B" evidence="6">
    <location>
        <begin position="5"/>
        <end position="232"/>
    </location>
</feature>
<dbReference type="EMBL" id="JXAK01000091">
    <property type="protein sequence ID" value="KIL37860.1"/>
    <property type="molecule type" value="Genomic_DNA"/>
</dbReference>
<accession>A0ABR5A9X6</accession>
<dbReference type="PANTHER" id="PTHR30096">
    <property type="entry name" value="4,5-DOPA DIOXYGENASE EXTRADIOL-LIKE PROTEIN"/>
    <property type="match status" value="1"/>
</dbReference>
<evidence type="ECO:0000313" key="8">
    <source>
        <dbReference type="Proteomes" id="UP000031967"/>
    </source>
</evidence>
<comment type="cofactor">
    <cofactor evidence="1">
        <name>Zn(2+)</name>
        <dbReference type="ChEBI" id="CHEBI:29105"/>
    </cofactor>
</comment>
<dbReference type="Proteomes" id="UP000031967">
    <property type="component" value="Unassembled WGS sequence"/>
</dbReference>
<gene>
    <name evidence="7" type="ORF">SD70_30295</name>
</gene>
<keyword evidence="4" id="KW-0862">Zinc</keyword>
<dbReference type="CDD" id="cd07363">
    <property type="entry name" value="45_DOPA_Dioxygenase"/>
    <property type="match status" value="1"/>
</dbReference>
<comment type="similarity">
    <text evidence="2">Belongs to the DODA-type extradiol aromatic ring-opening dioxygenase family.</text>
</comment>
<organism evidence="7 8">
    <name type="scientific">Gordoniibacillus kamchatkensis</name>
    <dbReference type="NCBI Taxonomy" id="1590651"/>
    <lineage>
        <taxon>Bacteria</taxon>
        <taxon>Bacillati</taxon>
        <taxon>Bacillota</taxon>
        <taxon>Bacilli</taxon>
        <taxon>Bacillales</taxon>
        <taxon>Paenibacillaceae</taxon>
        <taxon>Gordoniibacillus</taxon>
    </lineage>
</organism>
<evidence type="ECO:0000256" key="1">
    <source>
        <dbReference type="ARBA" id="ARBA00001947"/>
    </source>
</evidence>
<name>A0ABR5A9X6_9BACL</name>
<dbReference type="Pfam" id="PF02900">
    <property type="entry name" value="LigB"/>
    <property type="match status" value="1"/>
</dbReference>
<dbReference type="RefSeq" id="WP_041052304.1">
    <property type="nucleotide sequence ID" value="NZ_JXAK01000091.1"/>
</dbReference>
<evidence type="ECO:0000256" key="5">
    <source>
        <dbReference type="ARBA" id="ARBA00023002"/>
    </source>
</evidence>
<protein>
    <submittedName>
        <fullName evidence="7">MFS transporter</fullName>
    </submittedName>
</protein>
<dbReference type="PANTHER" id="PTHR30096:SF0">
    <property type="entry name" value="4,5-DOPA DIOXYGENASE EXTRADIOL-LIKE PROTEIN"/>
    <property type="match status" value="1"/>
</dbReference>
<keyword evidence="8" id="KW-1185">Reference proteome</keyword>
<dbReference type="InterPro" id="IPR004183">
    <property type="entry name" value="Xdiol_dOase_suB"/>
</dbReference>
<comment type="caution">
    <text evidence="7">The sequence shown here is derived from an EMBL/GenBank/DDBJ whole genome shotgun (WGS) entry which is preliminary data.</text>
</comment>
<dbReference type="InterPro" id="IPR014436">
    <property type="entry name" value="Extradiol_dOase_DODA"/>
</dbReference>
<evidence type="ECO:0000259" key="6">
    <source>
        <dbReference type="Pfam" id="PF02900"/>
    </source>
</evidence>